<dbReference type="AlphaFoldDB" id="A0A2Z5Y098"/>
<keyword evidence="1" id="KW-0813">Transport</keyword>
<dbReference type="GeneID" id="57042637"/>
<dbReference type="EMBL" id="AP018492">
    <property type="protein sequence ID" value="BBC60238.1"/>
    <property type="molecule type" value="Genomic_DNA"/>
</dbReference>
<dbReference type="InterPro" id="IPR027417">
    <property type="entry name" value="P-loop_NTPase"/>
</dbReference>
<dbReference type="InterPro" id="IPR050763">
    <property type="entry name" value="ABC_transporter_ATP-binding"/>
</dbReference>
<reference evidence="5 6" key="1">
    <citation type="submission" date="2018-01" db="EMBL/GenBank/DDBJ databases">
        <title>Whole genome sequence of Melissococcus plutonius DAT561.</title>
        <authorList>
            <person name="Okumura K."/>
            <person name="Takamatsu D."/>
            <person name="Okura M."/>
        </authorList>
    </citation>
    <scope>NUCLEOTIDE SEQUENCE [LARGE SCALE GENOMIC DNA]</scope>
    <source>
        <strain evidence="5 6">DAT561</strain>
    </source>
</reference>
<name>A0A2Z5Y098_9ENTE</name>
<evidence type="ECO:0000259" key="4">
    <source>
        <dbReference type="PROSITE" id="PS50893"/>
    </source>
</evidence>
<dbReference type="RefSeq" id="WP_014372852.1">
    <property type="nucleotide sequence ID" value="NZ_AP018492.1"/>
</dbReference>
<dbReference type="InterPro" id="IPR003439">
    <property type="entry name" value="ABC_transporter-like_ATP-bd"/>
</dbReference>
<evidence type="ECO:0000256" key="3">
    <source>
        <dbReference type="ARBA" id="ARBA00022840"/>
    </source>
</evidence>
<gene>
    <name evidence="5" type="ORF">DAT561_0068</name>
</gene>
<dbReference type="Proteomes" id="UP000269226">
    <property type="component" value="Chromosome"/>
</dbReference>
<keyword evidence="2" id="KW-0547">Nucleotide-binding</keyword>
<dbReference type="PROSITE" id="PS00211">
    <property type="entry name" value="ABC_TRANSPORTER_1"/>
    <property type="match status" value="1"/>
</dbReference>
<dbReference type="Gene3D" id="3.40.50.300">
    <property type="entry name" value="P-loop containing nucleotide triphosphate hydrolases"/>
    <property type="match status" value="1"/>
</dbReference>
<evidence type="ECO:0000313" key="6">
    <source>
        <dbReference type="Proteomes" id="UP000269226"/>
    </source>
</evidence>
<dbReference type="InterPro" id="IPR017871">
    <property type="entry name" value="ABC_transporter-like_CS"/>
</dbReference>
<dbReference type="PANTHER" id="PTHR42711">
    <property type="entry name" value="ABC TRANSPORTER ATP-BINDING PROTEIN"/>
    <property type="match status" value="1"/>
</dbReference>
<dbReference type="PANTHER" id="PTHR42711:SF17">
    <property type="entry name" value="ABC TRANSPORTER ATP-BINDING PROTEIN"/>
    <property type="match status" value="1"/>
</dbReference>
<dbReference type="InterPro" id="IPR003593">
    <property type="entry name" value="AAA+_ATPase"/>
</dbReference>
<proteinExistence type="predicted"/>
<dbReference type="SUPFAM" id="SSF52540">
    <property type="entry name" value="P-loop containing nucleoside triphosphate hydrolases"/>
    <property type="match status" value="1"/>
</dbReference>
<dbReference type="GO" id="GO:0005524">
    <property type="term" value="F:ATP binding"/>
    <property type="evidence" value="ECO:0007669"/>
    <property type="project" value="UniProtKB-KW"/>
</dbReference>
<accession>A0A2Z5Y098</accession>
<organism evidence="5 6">
    <name type="scientific">Melissococcus plutonius</name>
    <dbReference type="NCBI Taxonomy" id="33970"/>
    <lineage>
        <taxon>Bacteria</taxon>
        <taxon>Bacillati</taxon>
        <taxon>Bacillota</taxon>
        <taxon>Bacilli</taxon>
        <taxon>Lactobacillales</taxon>
        <taxon>Enterococcaceae</taxon>
        <taxon>Melissococcus</taxon>
    </lineage>
</organism>
<dbReference type="GO" id="GO:0016887">
    <property type="term" value="F:ATP hydrolysis activity"/>
    <property type="evidence" value="ECO:0007669"/>
    <property type="project" value="InterPro"/>
</dbReference>
<evidence type="ECO:0000256" key="1">
    <source>
        <dbReference type="ARBA" id="ARBA00022448"/>
    </source>
</evidence>
<dbReference type="Pfam" id="PF00005">
    <property type="entry name" value="ABC_tran"/>
    <property type="match status" value="1"/>
</dbReference>
<feature type="domain" description="ABC transporter" evidence="4">
    <location>
        <begin position="6"/>
        <end position="228"/>
    </location>
</feature>
<dbReference type="CDD" id="cd03230">
    <property type="entry name" value="ABC_DR_subfamily_A"/>
    <property type="match status" value="1"/>
</dbReference>
<dbReference type="SMART" id="SM00382">
    <property type="entry name" value="AAA"/>
    <property type="match status" value="1"/>
</dbReference>
<keyword evidence="3 5" id="KW-0067">ATP-binding</keyword>
<sequence>MNQVILEVENLSKSYKDKKILDHISFKIKKGEIIALLGVNGSGKSTLINILNQLIVKNEGTISLFGKRIIKESREKIGVMLQHDFSLNKIKVNELLRLVRSYYKTPLAYQTLLQLANLQEEENSYMTHLSGGQRRRLNFAIAMAGDPQLIFLDEPTAGMDSYSRKLFWQTIEEFKQAGKTFFVTSHYLEELDSISDHVLILKNTKLVYDGSLQELRQQKGNFIIKFTTKLPRAIFEDFSAVKKIWLNQDHYQLITEEPNILFADLNPYVKSLNELTVERSSLESFIYEINKETNK</sequence>
<dbReference type="PROSITE" id="PS50893">
    <property type="entry name" value="ABC_TRANSPORTER_2"/>
    <property type="match status" value="1"/>
</dbReference>
<protein>
    <submittedName>
        <fullName evidence="5">Efflux ABC transporter, ATP-binding protein</fullName>
    </submittedName>
</protein>
<evidence type="ECO:0000313" key="5">
    <source>
        <dbReference type="EMBL" id="BBC60238.1"/>
    </source>
</evidence>
<evidence type="ECO:0000256" key="2">
    <source>
        <dbReference type="ARBA" id="ARBA00022741"/>
    </source>
</evidence>